<sequence length="86" mass="9344">MGSSQSHNLRAGQGWPILYNENMVVGRMGVGCMEIGSDGEHDPMGVMDGNKRQRIVVIDSNVSDVYDPKVSIVNIDRSASLTGQEH</sequence>
<protein>
    <submittedName>
        <fullName evidence="1">Uncharacterized protein</fullName>
    </submittedName>
</protein>
<keyword evidence="2" id="KW-1185">Reference proteome</keyword>
<evidence type="ECO:0000313" key="2">
    <source>
        <dbReference type="Proteomes" id="UP001396334"/>
    </source>
</evidence>
<comment type="caution">
    <text evidence="1">The sequence shown here is derived from an EMBL/GenBank/DDBJ whole genome shotgun (WGS) entry which is preliminary data.</text>
</comment>
<organism evidence="1 2">
    <name type="scientific">Hibiscus sabdariffa</name>
    <name type="common">roselle</name>
    <dbReference type="NCBI Taxonomy" id="183260"/>
    <lineage>
        <taxon>Eukaryota</taxon>
        <taxon>Viridiplantae</taxon>
        <taxon>Streptophyta</taxon>
        <taxon>Embryophyta</taxon>
        <taxon>Tracheophyta</taxon>
        <taxon>Spermatophyta</taxon>
        <taxon>Magnoliopsida</taxon>
        <taxon>eudicotyledons</taxon>
        <taxon>Gunneridae</taxon>
        <taxon>Pentapetalae</taxon>
        <taxon>rosids</taxon>
        <taxon>malvids</taxon>
        <taxon>Malvales</taxon>
        <taxon>Malvaceae</taxon>
        <taxon>Malvoideae</taxon>
        <taxon>Hibiscus</taxon>
    </lineage>
</organism>
<proteinExistence type="predicted"/>
<gene>
    <name evidence="1" type="ORF">V6N11_067680</name>
</gene>
<dbReference type="EMBL" id="JBBPBN010000012">
    <property type="protein sequence ID" value="KAK9027858.1"/>
    <property type="molecule type" value="Genomic_DNA"/>
</dbReference>
<name>A0ABR2SRH1_9ROSI</name>
<dbReference type="Proteomes" id="UP001396334">
    <property type="component" value="Unassembled WGS sequence"/>
</dbReference>
<reference evidence="1 2" key="1">
    <citation type="journal article" date="2024" name="G3 (Bethesda)">
        <title>Genome assembly of Hibiscus sabdariffa L. provides insights into metabolisms of medicinal natural products.</title>
        <authorList>
            <person name="Kim T."/>
        </authorList>
    </citation>
    <scope>NUCLEOTIDE SEQUENCE [LARGE SCALE GENOMIC DNA]</scope>
    <source>
        <strain evidence="1">TK-2024</strain>
        <tissue evidence="1">Old leaves</tissue>
    </source>
</reference>
<evidence type="ECO:0000313" key="1">
    <source>
        <dbReference type="EMBL" id="KAK9027858.1"/>
    </source>
</evidence>
<accession>A0ABR2SRH1</accession>